<dbReference type="InterPro" id="IPR013762">
    <property type="entry name" value="Integrase-like_cat_sf"/>
</dbReference>
<reference evidence="4 5" key="1">
    <citation type="submission" date="2020-06" db="EMBL/GenBank/DDBJ databases">
        <authorList>
            <person name="Li R."/>
            <person name="Bekaert M."/>
        </authorList>
    </citation>
    <scope>NUCLEOTIDE SEQUENCE [LARGE SCALE GENOMIC DNA]</scope>
    <source>
        <strain evidence="5">wild</strain>
    </source>
</reference>
<dbReference type="PANTHER" id="PTHR35617">
    <property type="entry name" value="PHAGE_INTEGRASE DOMAIN-CONTAINING PROTEIN"/>
    <property type="match status" value="1"/>
</dbReference>
<protein>
    <recommendedName>
        <fullName evidence="3">Tyr recombinase domain-containing protein</fullName>
    </recommendedName>
</protein>
<evidence type="ECO:0000256" key="1">
    <source>
        <dbReference type="ARBA" id="ARBA00023172"/>
    </source>
</evidence>
<sequence length="177" mass="20601">MLKLKAIALAALTTASRAQTLSALDKRYMGKYIDRYIFYIQKVLKTSRPGVPLPKIYFIKYDKPELCVYLTLEEYVRRTRNVRKCDNLFISYRTFNSVTTRTLARWLKVVLRLSGVEHFSAHSFRSTSTSVAYGSGVSLKEVMNTANWSSSRTFYRFYHKEVIRDNKFAHAVLNDDN</sequence>
<keyword evidence="5" id="KW-1185">Reference proteome</keyword>
<feature type="signal peptide" evidence="2">
    <location>
        <begin position="1"/>
        <end position="18"/>
    </location>
</feature>
<name>A0A6J8C988_MYTCO</name>
<dbReference type="AlphaFoldDB" id="A0A6J8C988"/>
<feature type="chain" id="PRO_5026968386" description="Tyr recombinase domain-containing protein" evidence="2">
    <location>
        <begin position="19"/>
        <end position="177"/>
    </location>
</feature>
<dbReference type="InterPro" id="IPR011010">
    <property type="entry name" value="DNA_brk_join_enz"/>
</dbReference>
<evidence type="ECO:0000313" key="5">
    <source>
        <dbReference type="Proteomes" id="UP000507470"/>
    </source>
</evidence>
<dbReference type="Pfam" id="PF00589">
    <property type="entry name" value="Phage_integrase"/>
    <property type="match status" value="1"/>
</dbReference>
<organism evidence="4 5">
    <name type="scientific">Mytilus coruscus</name>
    <name type="common">Sea mussel</name>
    <dbReference type="NCBI Taxonomy" id="42192"/>
    <lineage>
        <taxon>Eukaryota</taxon>
        <taxon>Metazoa</taxon>
        <taxon>Spiralia</taxon>
        <taxon>Lophotrochozoa</taxon>
        <taxon>Mollusca</taxon>
        <taxon>Bivalvia</taxon>
        <taxon>Autobranchia</taxon>
        <taxon>Pteriomorphia</taxon>
        <taxon>Mytilida</taxon>
        <taxon>Mytiloidea</taxon>
        <taxon>Mytilidae</taxon>
        <taxon>Mytilinae</taxon>
        <taxon>Mytilus</taxon>
    </lineage>
</organism>
<dbReference type="PROSITE" id="PS51898">
    <property type="entry name" value="TYR_RECOMBINASE"/>
    <property type="match status" value="1"/>
</dbReference>
<gene>
    <name evidence="4" type="ORF">MCOR_27869</name>
</gene>
<dbReference type="GO" id="GO:0015074">
    <property type="term" value="P:DNA integration"/>
    <property type="evidence" value="ECO:0007669"/>
    <property type="project" value="InterPro"/>
</dbReference>
<dbReference type="Proteomes" id="UP000507470">
    <property type="component" value="Unassembled WGS sequence"/>
</dbReference>
<keyword evidence="1" id="KW-0233">DNA recombination</keyword>
<feature type="domain" description="Tyr recombinase" evidence="3">
    <location>
        <begin position="1"/>
        <end position="174"/>
    </location>
</feature>
<accession>A0A6J8C988</accession>
<evidence type="ECO:0000259" key="3">
    <source>
        <dbReference type="PROSITE" id="PS51898"/>
    </source>
</evidence>
<dbReference type="PANTHER" id="PTHR35617:SF3">
    <property type="entry name" value="CORE-BINDING (CB) DOMAIN-CONTAINING PROTEIN"/>
    <property type="match status" value="1"/>
</dbReference>
<dbReference type="Gene3D" id="1.10.443.10">
    <property type="entry name" value="Intergrase catalytic core"/>
    <property type="match status" value="1"/>
</dbReference>
<dbReference type="EMBL" id="CACVKT020005109">
    <property type="protein sequence ID" value="CAC5392973.1"/>
    <property type="molecule type" value="Genomic_DNA"/>
</dbReference>
<dbReference type="GO" id="GO:0003677">
    <property type="term" value="F:DNA binding"/>
    <property type="evidence" value="ECO:0007669"/>
    <property type="project" value="InterPro"/>
</dbReference>
<evidence type="ECO:0000256" key="2">
    <source>
        <dbReference type="SAM" id="SignalP"/>
    </source>
</evidence>
<dbReference type="SUPFAM" id="SSF56349">
    <property type="entry name" value="DNA breaking-rejoining enzymes"/>
    <property type="match status" value="1"/>
</dbReference>
<dbReference type="OrthoDB" id="10064229at2759"/>
<evidence type="ECO:0000313" key="4">
    <source>
        <dbReference type="EMBL" id="CAC5392973.1"/>
    </source>
</evidence>
<dbReference type="GO" id="GO:0006310">
    <property type="term" value="P:DNA recombination"/>
    <property type="evidence" value="ECO:0007669"/>
    <property type="project" value="UniProtKB-KW"/>
</dbReference>
<proteinExistence type="predicted"/>
<keyword evidence="2" id="KW-0732">Signal</keyword>
<dbReference type="InterPro" id="IPR002104">
    <property type="entry name" value="Integrase_catalytic"/>
</dbReference>